<organism evidence="1">
    <name type="scientific">marine sediment metagenome</name>
    <dbReference type="NCBI Taxonomy" id="412755"/>
    <lineage>
        <taxon>unclassified sequences</taxon>
        <taxon>metagenomes</taxon>
        <taxon>ecological metagenomes</taxon>
    </lineage>
</organism>
<evidence type="ECO:0008006" key="2">
    <source>
        <dbReference type="Google" id="ProtNLM"/>
    </source>
</evidence>
<dbReference type="EMBL" id="LAZR01014217">
    <property type="protein sequence ID" value="KKM18462.1"/>
    <property type="molecule type" value="Genomic_DNA"/>
</dbReference>
<accession>A0A0F9HTI7</accession>
<dbReference type="AlphaFoldDB" id="A0A0F9HTI7"/>
<name>A0A0F9HTI7_9ZZZZ</name>
<evidence type="ECO:0000313" key="1">
    <source>
        <dbReference type="EMBL" id="KKM18462.1"/>
    </source>
</evidence>
<comment type="caution">
    <text evidence="1">The sequence shown here is derived from an EMBL/GenBank/DDBJ whole genome shotgun (WGS) entry which is preliminary data.</text>
</comment>
<reference evidence="1" key="1">
    <citation type="journal article" date="2015" name="Nature">
        <title>Complex archaea that bridge the gap between prokaryotes and eukaryotes.</title>
        <authorList>
            <person name="Spang A."/>
            <person name="Saw J.H."/>
            <person name="Jorgensen S.L."/>
            <person name="Zaremba-Niedzwiedzka K."/>
            <person name="Martijn J."/>
            <person name="Lind A.E."/>
            <person name="van Eijk R."/>
            <person name="Schleper C."/>
            <person name="Guy L."/>
            <person name="Ettema T.J."/>
        </authorList>
    </citation>
    <scope>NUCLEOTIDE SEQUENCE</scope>
</reference>
<gene>
    <name evidence="1" type="ORF">LCGC14_1665460</name>
</gene>
<sequence length="36" mass="3984">MKCACCGSEMKVEKELENSVLMKCVECGLSDTRLKS</sequence>
<proteinExistence type="predicted"/>
<protein>
    <recommendedName>
        <fullName evidence="2">Nudix hydrolase N-terminal domain-containing protein</fullName>
    </recommendedName>
</protein>